<dbReference type="EMBL" id="PYSW02000001">
    <property type="protein sequence ID" value="KAG2393806.1"/>
    <property type="molecule type" value="Genomic_DNA"/>
</dbReference>
<organism evidence="7 8">
    <name type="scientific">Naegleria lovaniensis</name>
    <name type="common">Amoeba</name>
    <dbReference type="NCBI Taxonomy" id="51637"/>
    <lineage>
        <taxon>Eukaryota</taxon>
        <taxon>Discoba</taxon>
        <taxon>Heterolobosea</taxon>
        <taxon>Tetramitia</taxon>
        <taxon>Eutetramitia</taxon>
        <taxon>Vahlkampfiidae</taxon>
        <taxon>Naegleria</taxon>
    </lineage>
</organism>
<dbReference type="InterPro" id="IPR001713">
    <property type="entry name" value="Prot_inh_stefin"/>
</dbReference>
<comment type="subcellular location">
    <subcellularLocation>
        <location evidence="1">Cytoplasm</location>
    </subcellularLocation>
</comment>
<dbReference type="InterPro" id="IPR046350">
    <property type="entry name" value="Cystatin_sf"/>
</dbReference>
<comment type="caution">
    <text evidence="7">The sequence shown here is derived from an EMBL/GenBank/DDBJ whole genome shotgun (WGS) entry which is preliminary data.</text>
</comment>
<dbReference type="Proteomes" id="UP000816034">
    <property type="component" value="Unassembled WGS sequence"/>
</dbReference>
<accession>A0AA88H7C7</accession>
<name>A0AA88H7C7_NAELO</name>
<dbReference type="PROSITE" id="PS00287">
    <property type="entry name" value="CYSTATIN"/>
    <property type="match status" value="1"/>
</dbReference>
<evidence type="ECO:0000313" key="8">
    <source>
        <dbReference type="Proteomes" id="UP000816034"/>
    </source>
</evidence>
<evidence type="ECO:0000259" key="6">
    <source>
        <dbReference type="Pfam" id="PF00031"/>
    </source>
</evidence>
<protein>
    <recommendedName>
        <fullName evidence="6">Cystatin domain-containing protein</fullName>
    </recommendedName>
</protein>
<keyword evidence="3" id="KW-0963">Cytoplasm</keyword>
<keyword evidence="8" id="KW-1185">Reference proteome</keyword>
<dbReference type="PANTHER" id="PTHR11414">
    <property type="entry name" value="CYSTATIN FAMILY MEMBER"/>
    <property type="match status" value="1"/>
</dbReference>
<dbReference type="Gene3D" id="3.10.450.10">
    <property type="match status" value="1"/>
</dbReference>
<dbReference type="AlphaFoldDB" id="A0AA88H7C7"/>
<feature type="domain" description="Cystatin" evidence="6">
    <location>
        <begin position="10"/>
        <end position="75"/>
    </location>
</feature>
<dbReference type="GeneID" id="68096025"/>
<dbReference type="GO" id="GO:0004869">
    <property type="term" value="F:cysteine-type endopeptidase inhibitor activity"/>
    <property type="evidence" value="ECO:0007669"/>
    <property type="project" value="UniProtKB-KW"/>
</dbReference>
<gene>
    <name evidence="7" type="ORF">C9374_003570</name>
</gene>
<dbReference type="RefSeq" id="XP_044555700.1">
    <property type="nucleotide sequence ID" value="XM_044693113.1"/>
</dbReference>
<evidence type="ECO:0000256" key="2">
    <source>
        <dbReference type="ARBA" id="ARBA00009403"/>
    </source>
</evidence>
<proteinExistence type="inferred from homology"/>
<dbReference type="SUPFAM" id="SSF54403">
    <property type="entry name" value="Cystatin/monellin"/>
    <property type="match status" value="1"/>
</dbReference>
<dbReference type="GO" id="GO:0005829">
    <property type="term" value="C:cytosol"/>
    <property type="evidence" value="ECO:0007669"/>
    <property type="project" value="TreeGrafter"/>
</dbReference>
<dbReference type="CDD" id="cd00042">
    <property type="entry name" value="CY"/>
    <property type="match status" value="1"/>
</dbReference>
<keyword evidence="5" id="KW-0789">Thiol protease inhibitor</keyword>
<evidence type="ECO:0000256" key="5">
    <source>
        <dbReference type="ARBA" id="ARBA00022704"/>
    </source>
</evidence>
<dbReference type="Pfam" id="PF00031">
    <property type="entry name" value="Cystatin"/>
    <property type="match status" value="1"/>
</dbReference>
<comment type="similarity">
    <text evidence="2">Belongs to the cystatin family.</text>
</comment>
<evidence type="ECO:0000313" key="7">
    <source>
        <dbReference type="EMBL" id="KAG2393806.1"/>
    </source>
</evidence>
<evidence type="ECO:0000256" key="1">
    <source>
        <dbReference type="ARBA" id="ARBA00004496"/>
    </source>
</evidence>
<dbReference type="InterPro" id="IPR018073">
    <property type="entry name" value="Prot_inh_cystat_CS"/>
</dbReference>
<reference evidence="7 8" key="1">
    <citation type="journal article" date="2018" name="BMC Genomics">
        <title>The genome of Naegleria lovaniensis, the basis for a comparative approach to unravel pathogenicity factors of the human pathogenic amoeba N. fowleri.</title>
        <authorList>
            <person name="Liechti N."/>
            <person name="Schurch N."/>
            <person name="Bruggmann R."/>
            <person name="Wittwer M."/>
        </authorList>
    </citation>
    <scope>NUCLEOTIDE SEQUENCE [LARGE SCALE GENOMIC DNA]</scope>
    <source>
        <strain evidence="7 8">ATCC 30569</strain>
    </source>
</reference>
<sequence>MAGGFMSASQEEKQRVLEMIKPLISEKLNMKHCSDCFKVVSHEVQVVAGVNHKLRIQVSDSECIHVKAFESLDGEFTIQQLLEGKSLDETF</sequence>
<keyword evidence="4" id="KW-0646">Protease inhibitor</keyword>
<dbReference type="InterPro" id="IPR000010">
    <property type="entry name" value="Cystatin_dom"/>
</dbReference>
<dbReference type="PANTHER" id="PTHR11414:SF21">
    <property type="entry name" value="CYSTATIN 14A, TANDEM DUPLICATE 1-RELATED"/>
    <property type="match status" value="1"/>
</dbReference>
<evidence type="ECO:0000256" key="4">
    <source>
        <dbReference type="ARBA" id="ARBA00022690"/>
    </source>
</evidence>
<evidence type="ECO:0000256" key="3">
    <source>
        <dbReference type="ARBA" id="ARBA00022490"/>
    </source>
</evidence>